<feature type="region of interest" description="Disordered" evidence="4">
    <location>
        <begin position="220"/>
        <end position="240"/>
    </location>
</feature>
<dbReference type="InterPro" id="IPR000210">
    <property type="entry name" value="BTB/POZ_dom"/>
</dbReference>
<dbReference type="SUPFAM" id="SSF54695">
    <property type="entry name" value="POZ domain"/>
    <property type="match status" value="1"/>
</dbReference>
<feature type="compositionally biased region" description="Polar residues" evidence="4">
    <location>
        <begin position="228"/>
        <end position="240"/>
    </location>
</feature>
<evidence type="ECO:0000256" key="1">
    <source>
        <dbReference type="ARBA" id="ARBA00022441"/>
    </source>
</evidence>
<dbReference type="InterPro" id="IPR011333">
    <property type="entry name" value="SKP1/BTB/POZ_sf"/>
</dbReference>
<keyword evidence="2" id="KW-0677">Repeat</keyword>
<accession>A0A7R8W5G4</accession>
<dbReference type="SMART" id="SM00225">
    <property type="entry name" value="BTB"/>
    <property type="match status" value="1"/>
</dbReference>
<organism evidence="5">
    <name type="scientific">Cyprideis torosa</name>
    <dbReference type="NCBI Taxonomy" id="163714"/>
    <lineage>
        <taxon>Eukaryota</taxon>
        <taxon>Metazoa</taxon>
        <taxon>Ecdysozoa</taxon>
        <taxon>Arthropoda</taxon>
        <taxon>Crustacea</taxon>
        <taxon>Oligostraca</taxon>
        <taxon>Ostracoda</taxon>
        <taxon>Podocopa</taxon>
        <taxon>Podocopida</taxon>
        <taxon>Cytherocopina</taxon>
        <taxon>Cytheroidea</taxon>
        <taxon>Cytherideidae</taxon>
        <taxon>Cyprideis</taxon>
    </lineage>
</organism>
<dbReference type="Gene3D" id="3.40.50.150">
    <property type="entry name" value="Vaccinia Virus protein VP39"/>
    <property type="match status" value="1"/>
</dbReference>
<dbReference type="InterPro" id="IPR011705">
    <property type="entry name" value="BACK"/>
</dbReference>
<gene>
    <name evidence="5" type="ORF">CTOB1V02_LOCUS540</name>
</gene>
<dbReference type="InterPro" id="IPR029063">
    <property type="entry name" value="SAM-dependent_MTases_sf"/>
</dbReference>
<evidence type="ECO:0000256" key="3">
    <source>
        <dbReference type="ARBA" id="ARBA00023203"/>
    </source>
</evidence>
<evidence type="ECO:0000256" key="4">
    <source>
        <dbReference type="SAM" id="MobiDB-lite"/>
    </source>
</evidence>
<evidence type="ECO:0000256" key="2">
    <source>
        <dbReference type="ARBA" id="ARBA00022737"/>
    </source>
</evidence>
<dbReference type="PANTHER" id="PTHR24412:SF466">
    <property type="entry name" value="RING CANAL KELCH PROTEIN"/>
    <property type="match status" value="1"/>
</dbReference>
<proteinExistence type="predicted"/>
<dbReference type="Gene3D" id="1.25.40.420">
    <property type="match status" value="1"/>
</dbReference>
<protein>
    <submittedName>
        <fullName evidence="5">Uncharacterized protein</fullName>
    </submittedName>
</protein>
<dbReference type="FunFam" id="1.25.40.420:FF:000001">
    <property type="entry name" value="Kelch-like family member 12"/>
    <property type="match status" value="1"/>
</dbReference>
<dbReference type="GO" id="GO:0106370">
    <property type="term" value="F:protein-L-histidine N-pros-methyltransferase activity"/>
    <property type="evidence" value="ECO:0007669"/>
    <property type="project" value="InterPro"/>
</dbReference>
<dbReference type="Pfam" id="PF05219">
    <property type="entry name" value="DREV"/>
    <property type="match status" value="1"/>
</dbReference>
<dbReference type="FunFam" id="3.30.710.10:FF:000001">
    <property type="entry name" value="Kelch-like family member 20"/>
    <property type="match status" value="1"/>
</dbReference>
<sequence length="597" mass="66934">MMEKEKRGMDGWSPPNVSTKDGGMLAGGHFHLWRKSEKVWRLLGRGSMFLCSRPQVEKLLGQEAAFGDTVLDIGAGDGAVSSVWTKGYQQRYATEMSPTMRRRLTKNGFRVLHSETWTSDSLSPAGTGAQTLQHFKLILCLNVLDRTDDPGALLKQIHTRVSLGGHIVIALVLPYADFVEYNPSNRPSAPLPISSSDSVSNQILTFMKILPDSWSPGMDDASVEEDQNISPSTSLGYNPPTNFLRHVSQSSLDESSQLPSSTTSITSAPYKNEAHTIRAFETLKLMRERHLLCDVVLKADNAAIPAHKTILASSSPYFYAMFTGFEEKNQDTVTLQGIDPEALALIVDYCYSAEVLITEQTVQVLLPAANILQMNEVQDACCTFLASQLHPSNVLGIRGFADLHGCMELLEQAENFIEQHFAEVVDSEEFLALTPDQIKDLIGKDRLSVTTEEVVFESVLKWVQHDPENREKEISRLMELVRFPLMSKDYLLRTMARKLLVSQLFGEEEEMLAAELLSDSDSEESEEDEMLEILLHLQLRKGEPQSVPKVGDFLSVIEEYNEEQFRAQFRVTRATCEWLVEMFGRSSNMPNNRRDGV</sequence>
<dbReference type="PANTHER" id="PTHR24412">
    <property type="entry name" value="KELCH PROTEIN"/>
    <property type="match status" value="1"/>
</dbReference>
<dbReference type="Pfam" id="PF07707">
    <property type="entry name" value="BACK"/>
    <property type="match status" value="1"/>
</dbReference>
<name>A0A7R8W5G4_9CRUS</name>
<dbReference type="SMART" id="SM00875">
    <property type="entry name" value="BACK"/>
    <property type="match status" value="1"/>
</dbReference>
<evidence type="ECO:0000313" key="5">
    <source>
        <dbReference type="EMBL" id="CAD7222538.1"/>
    </source>
</evidence>
<dbReference type="CDD" id="cd02440">
    <property type="entry name" value="AdoMet_MTases"/>
    <property type="match status" value="1"/>
</dbReference>
<dbReference type="InterPro" id="IPR007884">
    <property type="entry name" value="METL9"/>
</dbReference>
<reference evidence="5" key="1">
    <citation type="submission" date="2020-11" db="EMBL/GenBank/DDBJ databases">
        <authorList>
            <person name="Tran Van P."/>
        </authorList>
    </citation>
    <scope>NUCLEOTIDE SEQUENCE</scope>
</reference>
<dbReference type="EMBL" id="OB660070">
    <property type="protein sequence ID" value="CAD7222538.1"/>
    <property type="molecule type" value="Genomic_DNA"/>
</dbReference>
<dbReference type="PROSITE" id="PS50097">
    <property type="entry name" value="BTB"/>
    <property type="match status" value="1"/>
</dbReference>
<dbReference type="OrthoDB" id="45365at2759"/>
<dbReference type="AlphaFoldDB" id="A0A7R8W5G4"/>
<dbReference type="GO" id="GO:0003779">
    <property type="term" value="F:actin binding"/>
    <property type="evidence" value="ECO:0007669"/>
    <property type="project" value="UniProtKB-KW"/>
</dbReference>
<keyword evidence="1" id="KW-0880">Kelch repeat</keyword>
<dbReference type="SUPFAM" id="SSF53335">
    <property type="entry name" value="S-adenosyl-L-methionine-dependent methyltransferases"/>
    <property type="match status" value="1"/>
</dbReference>
<dbReference type="Pfam" id="PF00651">
    <property type="entry name" value="BTB"/>
    <property type="match status" value="1"/>
</dbReference>
<keyword evidence="3" id="KW-0009">Actin-binding</keyword>
<dbReference type="Gene3D" id="3.30.710.10">
    <property type="entry name" value="Potassium Channel Kv1.1, Chain A"/>
    <property type="match status" value="1"/>
</dbReference>